<dbReference type="Proteomes" id="UP000285636">
    <property type="component" value="Unassembled WGS sequence"/>
</dbReference>
<dbReference type="AlphaFoldDB" id="A0A423IHK0"/>
<name>A0A423IHK0_9PSED</name>
<reference evidence="1 2" key="1">
    <citation type="submission" date="2016-10" db="EMBL/GenBank/DDBJ databases">
        <title>Comparative genome analysis of multiple Pseudomonas spp. focuses on biocontrol and plant growth promoting traits.</title>
        <authorList>
            <person name="Tao X.-Y."/>
            <person name="Taylor C.G."/>
        </authorList>
    </citation>
    <scope>NUCLEOTIDE SEQUENCE [LARGE SCALE GENOMIC DNA]</scope>
    <source>
        <strain evidence="1 2">38D7</strain>
    </source>
</reference>
<organism evidence="1 2">
    <name type="scientific">Pseudomonas brassicacearum</name>
    <dbReference type="NCBI Taxonomy" id="930166"/>
    <lineage>
        <taxon>Bacteria</taxon>
        <taxon>Pseudomonadati</taxon>
        <taxon>Pseudomonadota</taxon>
        <taxon>Gammaproteobacteria</taxon>
        <taxon>Pseudomonadales</taxon>
        <taxon>Pseudomonadaceae</taxon>
        <taxon>Pseudomonas</taxon>
    </lineage>
</organism>
<protein>
    <submittedName>
        <fullName evidence="1">Uncharacterized protein</fullName>
    </submittedName>
</protein>
<dbReference type="EMBL" id="MOBK01000001">
    <property type="protein sequence ID" value="RON24909.1"/>
    <property type="molecule type" value="Genomic_DNA"/>
</dbReference>
<sequence>MRLLAKVHRFTNRDTDVTRLIPKSELHGQRNQLLDPYHAMEDFRQALNRPDELPGFDDLLNAMGLNRSNYMQGANQRKLIEAVRNGDWVVVKP</sequence>
<evidence type="ECO:0000313" key="1">
    <source>
        <dbReference type="EMBL" id="RON24909.1"/>
    </source>
</evidence>
<comment type="caution">
    <text evidence="1">The sequence shown here is derived from an EMBL/GenBank/DDBJ whole genome shotgun (WGS) entry which is preliminary data.</text>
</comment>
<gene>
    <name evidence="1" type="ORF">BK660_04360</name>
</gene>
<proteinExistence type="predicted"/>
<accession>A0A423IHK0</accession>
<evidence type="ECO:0000313" key="2">
    <source>
        <dbReference type="Proteomes" id="UP000285636"/>
    </source>
</evidence>